<protein>
    <submittedName>
        <fullName evidence="7">Cobalt ECF transporter T component CbiQ</fullName>
    </submittedName>
</protein>
<accession>A0A849HG61</accession>
<dbReference type="EMBL" id="JABEPQ010000002">
    <property type="protein sequence ID" value="NNM46159.1"/>
    <property type="molecule type" value="Genomic_DNA"/>
</dbReference>
<dbReference type="Pfam" id="PF02361">
    <property type="entry name" value="CbiQ"/>
    <property type="match status" value="1"/>
</dbReference>
<evidence type="ECO:0000256" key="1">
    <source>
        <dbReference type="ARBA" id="ARBA00004651"/>
    </source>
</evidence>
<feature type="transmembrane region" description="Helical" evidence="6">
    <location>
        <begin position="72"/>
        <end position="89"/>
    </location>
</feature>
<dbReference type="AlphaFoldDB" id="A0A849HG61"/>
<comment type="caution">
    <text evidence="7">The sequence shown here is derived from an EMBL/GenBank/DDBJ whole genome shotgun (WGS) entry which is preliminary data.</text>
</comment>
<dbReference type="InterPro" id="IPR051611">
    <property type="entry name" value="ECF_transporter_component"/>
</dbReference>
<organism evidence="7 8">
    <name type="scientific">Knoellia koreensis</name>
    <dbReference type="NCBI Taxonomy" id="2730921"/>
    <lineage>
        <taxon>Bacteria</taxon>
        <taxon>Bacillati</taxon>
        <taxon>Actinomycetota</taxon>
        <taxon>Actinomycetes</taxon>
        <taxon>Micrococcales</taxon>
        <taxon>Intrasporangiaceae</taxon>
        <taxon>Knoellia</taxon>
    </lineage>
</organism>
<evidence type="ECO:0000256" key="2">
    <source>
        <dbReference type="ARBA" id="ARBA00022475"/>
    </source>
</evidence>
<dbReference type="PANTHER" id="PTHR34857">
    <property type="entry name" value="SLL0384 PROTEIN"/>
    <property type="match status" value="1"/>
</dbReference>
<dbReference type="CDD" id="cd16914">
    <property type="entry name" value="EcfT"/>
    <property type="match status" value="1"/>
</dbReference>
<name>A0A849HG61_9MICO</name>
<evidence type="ECO:0000256" key="3">
    <source>
        <dbReference type="ARBA" id="ARBA00022692"/>
    </source>
</evidence>
<sequence length="253" mass="27356">MGAGHGHGLHYHGHSVVHRLPAHVKLVAILTFVIVVVATPNRWVWAFAGYAVLVLAAAGATRVPVGYFVKRMVVEVPFVVFALLMPFVARGPRVEVGPFSVSEHGLVGAFGLLAKATIGVVAALTLATTTEPRDLVAGLERLRLPRQLVEIMGFMVRYLEVVTDDLRRMKVARESRGFTARTVSAWPVLASSAGALFIKSYERGERVHLAMLSRGYQGRMPVTRQLHATAADWRLASLLPVTAALVLAAGVLL</sequence>
<dbReference type="InterPro" id="IPR003339">
    <property type="entry name" value="ABC/ECF_trnsptr_transmembrane"/>
</dbReference>
<evidence type="ECO:0000313" key="7">
    <source>
        <dbReference type="EMBL" id="NNM46159.1"/>
    </source>
</evidence>
<feature type="transmembrane region" description="Helical" evidence="6">
    <location>
        <begin position="43"/>
        <end position="60"/>
    </location>
</feature>
<comment type="subcellular location">
    <subcellularLocation>
        <location evidence="1">Cell membrane</location>
        <topology evidence="1">Multi-pass membrane protein</topology>
    </subcellularLocation>
</comment>
<evidence type="ECO:0000313" key="8">
    <source>
        <dbReference type="Proteomes" id="UP000588586"/>
    </source>
</evidence>
<dbReference type="NCBIfam" id="TIGR02454">
    <property type="entry name" value="ECF_T_CbiQ"/>
    <property type="match status" value="1"/>
</dbReference>
<keyword evidence="2" id="KW-1003">Cell membrane</keyword>
<evidence type="ECO:0000256" key="6">
    <source>
        <dbReference type="SAM" id="Phobius"/>
    </source>
</evidence>
<dbReference type="PANTHER" id="PTHR34857:SF2">
    <property type="entry name" value="SLL0384 PROTEIN"/>
    <property type="match status" value="1"/>
</dbReference>
<dbReference type="InterPro" id="IPR012809">
    <property type="entry name" value="ECF_CbiQ"/>
</dbReference>
<reference evidence="7 8" key="1">
    <citation type="submission" date="2020-04" db="EMBL/GenBank/DDBJ databases">
        <title>Knoellia sp. isolate from air conditioner.</title>
        <authorList>
            <person name="Chea S."/>
            <person name="Kim D.-U."/>
        </authorList>
    </citation>
    <scope>NUCLEOTIDE SEQUENCE [LARGE SCALE GENOMIC DNA]</scope>
    <source>
        <strain evidence="7 8">DB2414S</strain>
    </source>
</reference>
<evidence type="ECO:0000256" key="4">
    <source>
        <dbReference type="ARBA" id="ARBA00022989"/>
    </source>
</evidence>
<dbReference type="RefSeq" id="WP_171243296.1">
    <property type="nucleotide sequence ID" value="NZ_JABEPQ010000002.1"/>
</dbReference>
<feature type="transmembrane region" description="Helical" evidence="6">
    <location>
        <begin position="233"/>
        <end position="252"/>
    </location>
</feature>
<keyword evidence="4 6" id="KW-1133">Transmembrane helix</keyword>
<keyword evidence="5 6" id="KW-0472">Membrane</keyword>
<keyword evidence="8" id="KW-1185">Reference proteome</keyword>
<dbReference type="GO" id="GO:0006824">
    <property type="term" value="P:cobalt ion transport"/>
    <property type="evidence" value="ECO:0007669"/>
    <property type="project" value="InterPro"/>
</dbReference>
<keyword evidence="3 6" id="KW-0812">Transmembrane</keyword>
<feature type="transmembrane region" description="Helical" evidence="6">
    <location>
        <begin position="109"/>
        <end position="127"/>
    </location>
</feature>
<proteinExistence type="predicted"/>
<feature type="transmembrane region" description="Helical" evidence="6">
    <location>
        <begin position="20"/>
        <end position="37"/>
    </location>
</feature>
<evidence type="ECO:0000256" key="5">
    <source>
        <dbReference type="ARBA" id="ARBA00023136"/>
    </source>
</evidence>
<dbReference type="Proteomes" id="UP000588586">
    <property type="component" value="Unassembled WGS sequence"/>
</dbReference>
<dbReference type="GO" id="GO:0043190">
    <property type="term" value="C:ATP-binding cassette (ABC) transporter complex"/>
    <property type="evidence" value="ECO:0007669"/>
    <property type="project" value="InterPro"/>
</dbReference>
<gene>
    <name evidence="7" type="primary">cbiQ</name>
    <name evidence="7" type="ORF">HJG52_09085</name>
</gene>